<name>A0A8I0MVQ1_9GAMM</name>
<proteinExistence type="predicted"/>
<keyword evidence="2" id="KW-1185">Reference proteome</keyword>
<evidence type="ECO:0000313" key="1">
    <source>
        <dbReference type="EMBL" id="MBE0346242.1"/>
    </source>
</evidence>
<evidence type="ECO:0000313" key="2">
    <source>
        <dbReference type="Proteomes" id="UP000660708"/>
    </source>
</evidence>
<sequence>MRAEVLSSREREYGQNIVQVFNDFKERSLTYEVNRGSLHTDIVVSSSPYGNNAYDFVRSSQMRDELFDTHFRLGYNRVSTLVNRITSALNIKRFAIFSEKFDFNIIFPDGSYVKVEPNLHRQTYNIVEVKDGDGNTIPVTPPNTPQYYQHRQWARYENFKEYMSELGLRMRQAELSRSCPRIKTSCTISSDNSRMTCLASCS</sequence>
<gene>
    <name evidence="1" type="ORF">PPEP_a1306</name>
</gene>
<accession>A0A8I0MVQ1</accession>
<dbReference type="AlphaFoldDB" id="A0A8I0MVQ1"/>
<reference evidence="1 2" key="1">
    <citation type="submission" date="2015-06" db="EMBL/GenBank/DDBJ databases">
        <title>Genome sequence of Pseudoalteromonas peptidolytica.</title>
        <authorList>
            <person name="Xie B.-B."/>
            <person name="Rong J.-C."/>
            <person name="Qin Q.-L."/>
            <person name="Zhang Y.-Z."/>
        </authorList>
    </citation>
    <scope>NUCLEOTIDE SEQUENCE [LARGE SCALE GENOMIC DNA]</scope>
    <source>
        <strain evidence="1 2">F12-50-A1</strain>
    </source>
</reference>
<dbReference type="Proteomes" id="UP000660708">
    <property type="component" value="Unassembled WGS sequence"/>
</dbReference>
<protein>
    <submittedName>
        <fullName evidence="1">Uncharacterized protein</fullName>
    </submittedName>
</protein>
<organism evidence="1 2">
    <name type="scientific">Pseudoalteromonas peptidolytica F12-50-A1</name>
    <dbReference type="NCBI Taxonomy" id="1315280"/>
    <lineage>
        <taxon>Bacteria</taxon>
        <taxon>Pseudomonadati</taxon>
        <taxon>Pseudomonadota</taxon>
        <taxon>Gammaproteobacteria</taxon>
        <taxon>Alteromonadales</taxon>
        <taxon>Pseudoalteromonadaceae</taxon>
        <taxon>Pseudoalteromonas</taxon>
    </lineage>
</organism>
<dbReference type="EMBL" id="AQHF01000020">
    <property type="protein sequence ID" value="MBE0346242.1"/>
    <property type="molecule type" value="Genomic_DNA"/>
</dbReference>
<comment type="caution">
    <text evidence="1">The sequence shown here is derived from an EMBL/GenBank/DDBJ whole genome shotgun (WGS) entry which is preliminary data.</text>
</comment>